<gene>
    <name evidence="2" type="ORF">DXD91_08485</name>
</gene>
<evidence type="ECO:0000256" key="1">
    <source>
        <dbReference type="SAM" id="Coils"/>
    </source>
</evidence>
<reference evidence="2 3" key="1">
    <citation type="submission" date="2018-08" db="EMBL/GenBank/DDBJ databases">
        <title>A genome reference for cultivated species of the human gut microbiota.</title>
        <authorList>
            <person name="Zou Y."/>
            <person name="Xue W."/>
            <person name="Luo G."/>
        </authorList>
    </citation>
    <scope>NUCLEOTIDE SEQUENCE [LARGE SCALE GENOMIC DNA]</scope>
    <source>
        <strain evidence="2 3">TM10-1AC</strain>
    </source>
</reference>
<dbReference type="Proteomes" id="UP000262524">
    <property type="component" value="Unassembled WGS sequence"/>
</dbReference>
<feature type="coiled-coil region" evidence="1">
    <location>
        <begin position="247"/>
        <end position="281"/>
    </location>
</feature>
<protein>
    <submittedName>
        <fullName evidence="2">Uncharacterized protein</fullName>
    </submittedName>
</protein>
<keyword evidence="1" id="KW-0175">Coiled coil</keyword>
<dbReference type="EMBL" id="QSOE01000048">
    <property type="protein sequence ID" value="RGI87252.1"/>
    <property type="molecule type" value="Genomic_DNA"/>
</dbReference>
<organism evidence="2 3">
    <name type="scientific">Anaerobutyricum hallii</name>
    <dbReference type="NCBI Taxonomy" id="39488"/>
    <lineage>
        <taxon>Bacteria</taxon>
        <taxon>Bacillati</taxon>
        <taxon>Bacillota</taxon>
        <taxon>Clostridia</taxon>
        <taxon>Lachnospirales</taxon>
        <taxon>Lachnospiraceae</taxon>
        <taxon>Anaerobutyricum</taxon>
    </lineage>
</organism>
<proteinExistence type="predicted"/>
<dbReference type="AlphaFoldDB" id="A0A374NLU3"/>
<comment type="caution">
    <text evidence="2">The sequence shown here is derived from an EMBL/GenBank/DDBJ whole genome shotgun (WGS) entry which is preliminary data.</text>
</comment>
<name>A0A374NLU3_9FIRM</name>
<accession>A0A374NLU3</accession>
<evidence type="ECO:0000313" key="2">
    <source>
        <dbReference type="EMBL" id="RGI87252.1"/>
    </source>
</evidence>
<sequence>MDFIQEKEKMQYEFLKKFPRRMKNVGLYAVIIQNSSQKLSWKQYGFTKFDEQINLLFEVLLYIMEQSLKEEKCTMDDIATYIDTINVQYLRKDISYEQCHQLGDFIVNTVLSNEGRPMYFGGYDFEKNEYEEMHISYVANKIVYVENEVRRTSYYLTDDGYNLLLSTLEIEDNMKFNIHEIIFRLHLEKQSYDKAVNDIKNVFNLMRIQFQRVQEAMRQIRRNALSYSVDEYEEVLVGNLNTITDTKKKFQEYKTVIQERVKDLEEENINIRKLSKKEQQDLNNLRVIEEYLTRVLDEHQKILNSHFDLKILYTEELERLSQARLIQRFSMRRDLYDKVLKQADTLENMDMFLRPLFNRNPEKIYNLNKAFSYEKSVNAGMEKDTEEEVDFDEEAFRREKEEKLQKKLLVYEKSLQYLLEKASVTGEVSLGQLKDRLDIYPEEKEIFIPNVDVFKEIMVELIRNRTIDIATLKKERREYIQEQPDGFQLNEMILKLVEEQPENNDITSIEVERLENEEAITFSEIKDEENRRKTIRCSNVLIRLFRK</sequence>
<evidence type="ECO:0000313" key="3">
    <source>
        <dbReference type="Proteomes" id="UP000262524"/>
    </source>
</evidence>